<organism evidence="4 5">
    <name type="scientific">Thalassiosira oceanica</name>
    <name type="common">Marine diatom</name>
    <dbReference type="NCBI Taxonomy" id="159749"/>
    <lineage>
        <taxon>Eukaryota</taxon>
        <taxon>Sar</taxon>
        <taxon>Stramenopiles</taxon>
        <taxon>Ochrophyta</taxon>
        <taxon>Bacillariophyta</taxon>
        <taxon>Coscinodiscophyceae</taxon>
        <taxon>Thalassiosirophycidae</taxon>
        <taxon>Thalassiosirales</taxon>
        <taxon>Thalassiosiraceae</taxon>
        <taxon>Thalassiosira</taxon>
    </lineage>
</organism>
<dbReference type="AlphaFoldDB" id="K0R2M8"/>
<reference evidence="4 5" key="1">
    <citation type="journal article" date="2012" name="Genome Biol.">
        <title>Genome and low-iron response of an oceanic diatom adapted to chronic iron limitation.</title>
        <authorList>
            <person name="Lommer M."/>
            <person name="Specht M."/>
            <person name="Roy A.S."/>
            <person name="Kraemer L."/>
            <person name="Andreson R."/>
            <person name="Gutowska M.A."/>
            <person name="Wolf J."/>
            <person name="Bergner S.V."/>
            <person name="Schilhabel M.B."/>
            <person name="Klostermeier U.C."/>
            <person name="Beiko R.G."/>
            <person name="Rosenstiel P."/>
            <person name="Hippler M."/>
            <person name="Laroche J."/>
        </authorList>
    </citation>
    <scope>NUCLEOTIDE SEQUENCE [LARGE SCALE GENOMIC DNA]</scope>
    <source>
        <strain evidence="4 5">CCMP1005</strain>
    </source>
</reference>
<dbReference type="EMBL" id="AGNL01047445">
    <property type="protein sequence ID" value="EJK46948.1"/>
    <property type="molecule type" value="Genomic_DNA"/>
</dbReference>
<protein>
    <recommendedName>
        <fullName evidence="3">DUF6820 domain-containing protein</fullName>
    </recommendedName>
</protein>
<keyword evidence="2" id="KW-1133">Transmembrane helix</keyword>
<evidence type="ECO:0000256" key="1">
    <source>
        <dbReference type="SAM" id="MobiDB-lite"/>
    </source>
</evidence>
<dbReference type="Proteomes" id="UP000266841">
    <property type="component" value="Unassembled WGS sequence"/>
</dbReference>
<comment type="caution">
    <text evidence="4">The sequence shown here is derived from an EMBL/GenBank/DDBJ whole genome shotgun (WGS) entry which is preliminary data.</text>
</comment>
<feature type="transmembrane region" description="Helical" evidence="2">
    <location>
        <begin position="255"/>
        <end position="277"/>
    </location>
</feature>
<keyword evidence="5" id="KW-1185">Reference proteome</keyword>
<feature type="region of interest" description="Disordered" evidence="1">
    <location>
        <begin position="56"/>
        <end position="95"/>
    </location>
</feature>
<evidence type="ECO:0000313" key="4">
    <source>
        <dbReference type="EMBL" id="EJK46948.1"/>
    </source>
</evidence>
<keyword evidence="2" id="KW-0472">Membrane</keyword>
<proteinExistence type="predicted"/>
<evidence type="ECO:0000313" key="5">
    <source>
        <dbReference type="Proteomes" id="UP000266841"/>
    </source>
</evidence>
<feature type="domain" description="DUF6820" evidence="3">
    <location>
        <begin position="138"/>
        <end position="190"/>
    </location>
</feature>
<dbReference type="InterPro" id="IPR049223">
    <property type="entry name" value="DUF6820"/>
</dbReference>
<feature type="region of interest" description="Disordered" evidence="1">
    <location>
        <begin position="300"/>
        <end position="323"/>
    </location>
</feature>
<gene>
    <name evidence="4" type="ORF">THAOC_34362</name>
</gene>
<sequence length="323" mass="35567">MNEFKVELRLYACMEQLERAATRRPDREVASRHVYPGSGVVATLICKSELAREANRQRQKWSPKCRPSMSPTQILGQKPEGGVDGPPDGQTALQGLSSIPHLTSVAAVSSSRSSSRQFFYNKCRYQRLRDLGRQAGLRARLMMNEFAFAPACLIDNVGRRVIGIALRPQHFIDDVLGMNRWHACMGAAIGPPGEAMEELDSPYHCCVGHRADRDRRGLGPSDTSPSDAGPDGAVGFSLGPWAIRHSEIAARLQPILALSSLYLALSLTIILGFVMAWMRSAPMYGTTCVTRYAIYDNTPRQPVSQQHPPPKATHQSISINLTN</sequence>
<evidence type="ECO:0000256" key="2">
    <source>
        <dbReference type="SAM" id="Phobius"/>
    </source>
</evidence>
<dbReference type="Pfam" id="PF20699">
    <property type="entry name" value="DUF6820"/>
    <property type="match status" value="1"/>
</dbReference>
<name>K0R2M8_THAOC</name>
<evidence type="ECO:0000259" key="3">
    <source>
        <dbReference type="Pfam" id="PF20699"/>
    </source>
</evidence>
<feature type="compositionally biased region" description="Polar residues" evidence="1">
    <location>
        <begin position="313"/>
        <end position="323"/>
    </location>
</feature>
<accession>K0R2M8</accession>
<keyword evidence="2" id="KW-0812">Transmembrane</keyword>